<dbReference type="Pfam" id="PF20233">
    <property type="entry name" value="DUF6590"/>
    <property type="match status" value="1"/>
</dbReference>
<dbReference type="RefSeq" id="XP_028469060.1">
    <property type="nucleotide sequence ID" value="XM_028609722.1"/>
</dbReference>
<evidence type="ECO:0000313" key="4">
    <source>
        <dbReference type="Proteomes" id="UP000272025"/>
    </source>
</evidence>
<dbReference type="PANTHER" id="PTHR35391:SF5">
    <property type="entry name" value="DUF6590 DOMAIN-CONTAINING PROTEIN"/>
    <property type="match status" value="1"/>
</dbReference>
<gene>
    <name evidence="3" type="ORF">SODALDRAFT_322431</name>
</gene>
<feature type="region of interest" description="Disordered" evidence="1">
    <location>
        <begin position="89"/>
        <end position="162"/>
    </location>
</feature>
<evidence type="ECO:0000256" key="1">
    <source>
        <dbReference type="SAM" id="MobiDB-lite"/>
    </source>
</evidence>
<keyword evidence="4" id="KW-1185">Reference proteome</keyword>
<feature type="compositionally biased region" description="Polar residues" evidence="1">
    <location>
        <begin position="89"/>
        <end position="99"/>
    </location>
</feature>
<dbReference type="PANTHER" id="PTHR35391">
    <property type="entry name" value="C2H2-TYPE DOMAIN-CONTAINING PROTEIN-RELATED"/>
    <property type="match status" value="1"/>
</dbReference>
<dbReference type="AlphaFoldDB" id="A0A3N2Q3A9"/>
<sequence>MHKTRTHKHRPRRPVWGDWSDWIWSPEHGTYYRARQDSDGNCEYDFHPGGGATADEIPRQAQAAAGDPSIEDITHGINQLSATSYSYSPESAYAHSSESPGGPSEQAEYSYTQSRHDPDEEAVESVDQKGEEAAEPVGEKGKEKEEPSYDNDETGVDDVRLNRAESTVAAAYGLDQGQSAAEIDDDAALQAAINLSRGLNQSRAGESSSTGQVYAYEPCEVGEDEGPSTPKPFDIRGTGGEIEALDPRYVVEPSSRFQPGEVFKVLWAEPSGNVGGTPTISDKRALQDQYGGAIYVGFRRYIVIGNDEGHCTCVPILTYGGKACKKKGVKPHKHGIIYVQGHRPKPLDNEPKLGFSPARMKIEAEGEKLAKESRANYSKLVTVEHNVKVFFIGHIIPEDWDIVLDAVDKCWENKIKHQRRKTRK</sequence>
<protein>
    <recommendedName>
        <fullName evidence="2">DUF6590 domain-containing protein</fullName>
    </recommendedName>
</protein>
<accession>A0A3N2Q3A9</accession>
<proteinExistence type="predicted"/>
<dbReference type="EMBL" id="ML119052">
    <property type="protein sequence ID" value="ROT41254.1"/>
    <property type="molecule type" value="Genomic_DNA"/>
</dbReference>
<dbReference type="Proteomes" id="UP000272025">
    <property type="component" value="Unassembled WGS sequence"/>
</dbReference>
<evidence type="ECO:0000313" key="3">
    <source>
        <dbReference type="EMBL" id="ROT41254.1"/>
    </source>
</evidence>
<reference evidence="3 4" key="1">
    <citation type="journal article" date="2018" name="Mol. Ecol.">
        <title>The obligate alkalophilic soda-lake fungus Sodiomyces alkalinus has shifted to a protein diet.</title>
        <authorList>
            <person name="Grum-Grzhimaylo A.A."/>
            <person name="Falkoski D.L."/>
            <person name="van den Heuvel J."/>
            <person name="Valero-Jimenez C.A."/>
            <person name="Min B."/>
            <person name="Choi I.G."/>
            <person name="Lipzen A."/>
            <person name="Daum C.G."/>
            <person name="Aanen D.K."/>
            <person name="Tsang A."/>
            <person name="Henrissat B."/>
            <person name="Bilanenko E.N."/>
            <person name="de Vries R.P."/>
            <person name="van Kan J.A.L."/>
            <person name="Grigoriev I.V."/>
            <person name="Debets A.J.M."/>
        </authorList>
    </citation>
    <scope>NUCLEOTIDE SEQUENCE [LARGE SCALE GENOMIC DNA]</scope>
    <source>
        <strain evidence="3 4">F11</strain>
    </source>
</reference>
<dbReference type="OrthoDB" id="3559580at2759"/>
<evidence type="ECO:0000259" key="2">
    <source>
        <dbReference type="Pfam" id="PF20233"/>
    </source>
</evidence>
<dbReference type="GeneID" id="39578200"/>
<organism evidence="3 4">
    <name type="scientific">Sodiomyces alkalinus (strain CBS 110278 / VKM F-3762 / F11)</name>
    <name type="common">Alkaliphilic filamentous fungus</name>
    <dbReference type="NCBI Taxonomy" id="1314773"/>
    <lineage>
        <taxon>Eukaryota</taxon>
        <taxon>Fungi</taxon>
        <taxon>Dikarya</taxon>
        <taxon>Ascomycota</taxon>
        <taxon>Pezizomycotina</taxon>
        <taxon>Sordariomycetes</taxon>
        <taxon>Hypocreomycetidae</taxon>
        <taxon>Glomerellales</taxon>
        <taxon>Plectosphaerellaceae</taxon>
        <taxon>Sodiomyces</taxon>
    </lineage>
</organism>
<feature type="domain" description="DUF6590" evidence="2">
    <location>
        <begin position="255"/>
        <end position="404"/>
    </location>
</feature>
<name>A0A3N2Q3A9_SODAK</name>
<dbReference type="STRING" id="1314773.A0A3N2Q3A9"/>
<feature type="compositionally biased region" description="Basic and acidic residues" evidence="1">
    <location>
        <begin position="126"/>
        <end position="147"/>
    </location>
</feature>
<dbReference type="InterPro" id="IPR046497">
    <property type="entry name" value="DUF6590"/>
</dbReference>